<dbReference type="KEGG" id="ssck:SPSK_09881"/>
<keyword evidence="1" id="KW-0812">Transmembrane</keyword>
<reference evidence="2 3" key="1">
    <citation type="journal article" date="2014" name="BMC Genomics">
        <title>Comparative genomics of the major fungal agents of human and animal Sporotrichosis: Sporothrix schenckii and Sporothrix brasiliensis.</title>
        <authorList>
            <person name="Teixeira M.M."/>
            <person name="de Almeida L.G."/>
            <person name="Kubitschek-Barreira P."/>
            <person name="Alves F.L."/>
            <person name="Kioshima E.S."/>
            <person name="Abadio A.K."/>
            <person name="Fernandes L."/>
            <person name="Derengowski L.S."/>
            <person name="Ferreira K.S."/>
            <person name="Souza R.C."/>
            <person name="Ruiz J.C."/>
            <person name="de Andrade N.C."/>
            <person name="Paes H.C."/>
            <person name="Nicola A.M."/>
            <person name="Albuquerque P."/>
            <person name="Gerber A.L."/>
            <person name="Martins V.P."/>
            <person name="Peconick L.D."/>
            <person name="Neto A.V."/>
            <person name="Chaucanez C.B."/>
            <person name="Silva P.A."/>
            <person name="Cunha O.L."/>
            <person name="de Oliveira F.F."/>
            <person name="dos Santos T.C."/>
            <person name="Barros A.L."/>
            <person name="Soares M.A."/>
            <person name="de Oliveira L.M."/>
            <person name="Marini M.M."/>
            <person name="Villalobos-Duno H."/>
            <person name="Cunha M.M."/>
            <person name="de Hoog S."/>
            <person name="da Silveira J.F."/>
            <person name="Henrissat B."/>
            <person name="Nino-Vega G.A."/>
            <person name="Cisalpino P.S."/>
            <person name="Mora-Montes H.M."/>
            <person name="Almeida S.R."/>
            <person name="Stajich J.E."/>
            <person name="Lopes-Bezerra L.M."/>
            <person name="Vasconcelos A.T."/>
            <person name="Felipe M.S."/>
        </authorList>
    </citation>
    <scope>NUCLEOTIDE SEQUENCE [LARGE SCALE GENOMIC DNA]</scope>
    <source>
        <strain evidence="2 3">1099-18</strain>
    </source>
</reference>
<dbReference type="Proteomes" id="UP000033710">
    <property type="component" value="Unassembled WGS sequence"/>
</dbReference>
<dbReference type="OrthoDB" id="5388417at2759"/>
<comment type="caution">
    <text evidence="2">The sequence shown here is derived from an EMBL/GenBank/DDBJ whole genome shotgun (WGS) entry which is preliminary data.</text>
</comment>
<dbReference type="EMBL" id="AXCR01000007">
    <property type="protein sequence ID" value="KJR85662.1"/>
    <property type="molecule type" value="Genomic_DNA"/>
</dbReference>
<evidence type="ECO:0000313" key="3">
    <source>
        <dbReference type="Proteomes" id="UP000033710"/>
    </source>
</evidence>
<keyword evidence="1" id="KW-1133">Transmembrane helix</keyword>
<dbReference type="GeneID" id="27671725"/>
<protein>
    <submittedName>
        <fullName evidence="2">Uncharacterized protein</fullName>
    </submittedName>
</protein>
<keyword evidence="1" id="KW-0472">Membrane</keyword>
<accession>A0A0F2M7P7</accession>
<dbReference type="RefSeq" id="XP_016588338.1">
    <property type="nucleotide sequence ID" value="XM_016736448.1"/>
</dbReference>
<dbReference type="AlphaFoldDB" id="A0A0F2M7P7"/>
<proteinExistence type="predicted"/>
<name>A0A0F2M7P7_SPOSC</name>
<evidence type="ECO:0000256" key="1">
    <source>
        <dbReference type="SAM" id="Phobius"/>
    </source>
</evidence>
<organism evidence="2 3">
    <name type="scientific">Sporothrix schenckii 1099-18</name>
    <dbReference type="NCBI Taxonomy" id="1397361"/>
    <lineage>
        <taxon>Eukaryota</taxon>
        <taxon>Fungi</taxon>
        <taxon>Dikarya</taxon>
        <taxon>Ascomycota</taxon>
        <taxon>Pezizomycotina</taxon>
        <taxon>Sordariomycetes</taxon>
        <taxon>Sordariomycetidae</taxon>
        <taxon>Ophiostomatales</taxon>
        <taxon>Ophiostomataceae</taxon>
        <taxon>Sporothrix</taxon>
    </lineage>
</organism>
<evidence type="ECO:0000313" key="2">
    <source>
        <dbReference type="EMBL" id="KJR85662.1"/>
    </source>
</evidence>
<gene>
    <name evidence="2" type="ORF">SPSK_09881</name>
</gene>
<sequence>MSSFKHFFSHGQLAARSDEGSGNEHTITAMIILLAIVFSGLLLTSTLVMLRRVKRRQQMLAMGLPQYNDKTGAGNNNPHGLTIQTTNANGRQSVLVFGRDGQPMLANPQSPPYSPDNVPEIRITFPDEHDETGRRKSGRVVVVRVGEHNTVGMEPLSEQEEQLPAYEKDSKSRFYSIDMDQIGGLKEKQYRDYN</sequence>
<reference evidence="2 3" key="2">
    <citation type="journal article" date="2015" name="Eukaryot. Cell">
        <title>Asexual propagation of a virulent clone complex in a human and feline outbreak of sporotrichosis.</title>
        <authorList>
            <person name="Teixeira Mde M."/>
            <person name="Rodrigues A.M."/>
            <person name="Tsui C.K."/>
            <person name="de Almeida L.G."/>
            <person name="Van Diepeningen A.D."/>
            <person name="van den Ende B.G."/>
            <person name="Fernandes G.F."/>
            <person name="Kano R."/>
            <person name="Hamelin R.C."/>
            <person name="Lopes-Bezerra L.M."/>
            <person name="Vasconcelos A.T."/>
            <person name="de Hoog S."/>
            <person name="de Camargo Z.P."/>
            <person name="Felipe M.S."/>
        </authorList>
    </citation>
    <scope>NUCLEOTIDE SEQUENCE [LARGE SCALE GENOMIC DNA]</scope>
    <source>
        <strain evidence="2 3">1099-18</strain>
    </source>
</reference>
<feature type="transmembrane region" description="Helical" evidence="1">
    <location>
        <begin position="27"/>
        <end position="50"/>
    </location>
</feature>
<dbReference type="VEuPathDB" id="FungiDB:SPSK_09881"/>